<sequence>MEPSDDGPAARVAEEEEAVAAVERGDPELPVAAEHSGEIEGGVDGGVEGWDCGPVGIKESP</sequence>
<dbReference type="Proteomes" id="UP000823388">
    <property type="component" value="Chromosome 1N"/>
</dbReference>
<protein>
    <submittedName>
        <fullName evidence="2">Uncharacterized protein</fullName>
    </submittedName>
</protein>
<accession>A0A8T0WNX6</accession>
<reference evidence="2" key="1">
    <citation type="submission" date="2020-05" db="EMBL/GenBank/DDBJ databases">
        <title>WGS assembly of Panicum virgatum.</title>
        <authorList>
            <person name="Lovell J.T."/>
            <person name="Jenkins J."/>
            <person name="Shu S."/>
            <person name="Juenger T.E."/>
            <person name="Schmutz J."/>
        </authorList>
    </citation>
    <scope>NUCLEOTIDE SEQUENCE</scope>
    <source>
        <strain evidence="2">AP13</strain>
    </source>
</reference>
<dbReference type="EMBL" id="CM029038">
    <property type="protein sequence ID" value="KAG2649730.1"/>
    <property type="molecule type" value="Genomic_DNA"/>
</dbReference>
<evidence type="ECO:0000256" key="1">
    <source>
        <dbReference type="SAM" id="MobiDB-lite"/>
    </source>
</evidence>
<comment type="caution">
    <text evidence="2">The sequence shown here is derived from an EMBL/GenBank/DDBJ whole genome shotgun (WGS) entry which is preliminary data.</text>
</comment>
<name>A0A8T0WNX6_PANVG</name>
<organism evidence="2 3">
    <name type="scientific">Panicum virgatum</name>
    <name type="common">Blackwell switchgrass</name>
    <dbReference type="NCBI Taxonomy" id="38727"/>
    <lineage>
        <taxon>Eukaryota</taxon>
        <taxon>Viridiplantae</taxon>
        <taxon>Streptophyta</taxon>
        <taxon>Embryophyta</taxon>
        <taxon>Tracheophyta</taxon>
        <taxon>Spermatophyta</taxon>
        <taxon>Magnoliopsida</taxon>
        <taxon>Liliopsida</taxon>
        <taxon>Poales</taxon>
        <taxon>Poaceae</taxon>
        <taxon>PACMAD clade</taxon>
        <taxon>Panicoideae</taxon>
        <taxon>Panicodae</taxon>
        <taxon>Paniceae</taxon>
        <taxon>Panicinae</taxon>
        <taxon>Panicum</taxon>
        <taxon>Panicum sect. Hiantes</taxon>
    </lineage>
</organism>
<evidence type="ECO:0000313" key="2">
    <source>
        <dbReference type="EMBL" id="KAG2649730.1"/>
    </source>
</evidence>
<feature type="region of interest" description="Disordered" evidence="1">
    <location>
        <begin position="37"/>
        <end position="61"/>
    </location>
</feature>
<proteinExistence type="predicted"/>
<dbReference type="AlphaFoldDB" id="A0A8T0WNX6"/>
<evidence type="ECO:0000313" key="3">
    <source>
        <dbReference type="Proteomes" id="UP000823388"/>
    </source>
</evidence>
<gene>
    <name evidence="2" type="ORF">PVAP13_1NG127038</name>
</gene>
<keyword evidence="3" id="KW-1185">Reference proteome</keyword>
<feature type="compositionally biased region" description="Gly residues" evidence="1">
    <location>
        <begin position="39"/>
        <end position="48"/>
    </location>
</feature>
<feature type="region of interest" description="Disordered" evidence="1">
    <location>
        <begin position="1"/>
        <end position="21"/>
    </location>
</feature>